<evidence type="ECO:0000313" key="1">
    <source>
        <dbReference type="EMBL" id="KAJ1969057.1"/>
    </source>
</evidence>
<proteinExistence type="predicted"/>
<dbReference type="Pfam" id="PF01063">
    <property type="entry name" value="Aminotran_4"/>
    <property type="match status" value="1"/>
</dbReference>
<dbReference type="AlphaFoldDB" id="A0A9W8B0D9"/>
<dbReference type="InterPro" id="IPR001544">
    <property type="entry name" value="Aminotrans_IV"/>
</dbReference>
<dbReference type="GO" id="GO:0003824">
    <property type="term" value="F:catalytic activity"/>
    <property type="evidence" value="ECO:0007669"/>
    <property type="project" value="InterPro"/>
</dbReference>
<dbReference type="EMBL" id="JANBQB010002005">
    <property type="protein sequence ID" value="KAJ1969057.1"/>
    <property type="molecule type" value="Genomic_DNA"/>
</dbReference>
<accession>A0A9W8B0D9</accession>
<name>A0A9W8B0D9_9FUNG</name>
<evidence type="ECO:0000313" key="2">
    <source>
        <dbReference type="Proteomes" id="UP001151582"/>
    </source>
</evidence>
<dbReference type="SUPFAM" id="SSF56752">
    <property type="entry name" value="D-aminoacid aminotransferase-like PLP-dependent enzymes"/>
    <property type="match status" value="1"/>
</dbReference>
<reference evidence="1" key="1">
    <citation type="submission" date="2022-07" db="EMBL/GenBank/DDBJ databases">
        <title>Phylogenomic reconstructions and comparative analyses of Kickxellomycotina fungi.</title>
        <authorList>
            <person name="Reynolds N.K."/>
            <person name="Stajich J.E."/>
            <person name="Barry K."/>
            <person name="Grigoriev I.V."/>
            <person name="Crous P."/>
            <person name="Smith M.E."/>
        </authorList>
    </citation>
    <scope>NUCLEOTIDE SEQUENCE</scope>
    <source>
        <strain evidence="1">RSA 567</strain>
    </source>
</reference>
<dbReference type="Gene3D" id="3.20.10.10">
    <property type="entry name" value="D-amino Acid Aminotransferase, subunit A, domain 2"/>
    <property type="match status" value="1"/>
</dbReference>
<gene>
    <name evidence="1" type="ORF">H4R34_006199</name>
</gene>
<feature type="non-terminal residue" evidence="1">
    <location>
        <position position="1"/>
    </location>
</feature>
<comment type="caution">
    <text evidence="1">The sequence shown here is derived from an EMBL/GenBank/DDBJ whole genome shotgun (WGS) entry which is preliminary data.</text>
</comment>
<dbReference type="InterPro" id="IPR036038">
    <property type="entry name" value="Aminotransferase-like"/>
</dbReference>
<sequence length="78" mass="8723">LPKPDYFDVILVNERDEITEGCISNIAIECYDTNGQMYWKTPSLDSGLLNGCLRAHYIANKLVKPGVVTKDELIAAHQ</sequence>
<dbReference type="Proteomes" id="UP001151582">
    <property type="component" value="Unassembled WGS sequence"/>
</dbReference>
<dbReference type="InterPro" id="IPR043132">
    <property type="entry name" value="BCAT-like_C"/>
</dbReference>
<protein>
    <submittedName>
        <fullName evidence="1">Uncharacterized protein</fullName>
    </submittedName>
</protein>
<dbReference type="OrthoDB" id="64220at2759"/>
<keyword evidence="2" id="KW-1185">Reference proteome</keyword>
<feature type="non-terminal residue" evidence="1">
    <location>
        <position position="78"/>
    </location>
</feature>
<organism evidence="1 2">
    <name type="scientific">Dimargaris verticillata</name>
    <dbReference type="NCBI Taxonomy" id="2761393"/>
    <lineage>
        <taxon>Eukaryota</taxon>
        <taxon>Fungi</taxon>
        <taxon>Fungi incertae sedis</taxon>
        <taxon>Zoopagomycota</taxon>
        <taxon>Kickxellomycotina</taxon>
        <taxon>Dimargaritomycetes</taxon>
        <taxon>Dimargaritales</taxon>
        <taxon>Dimargaritaceae</taxon>
        <taxon>Dimargaris</taxon>
    </lineage>
</organism>